<dbReference type="InterPro" id="IPR036962">
    <property type="entry name" value="Glyco_hydro_3_N_sf"/>
</dbReference>
<feature type="region of interest" description="Disordered" evidence="3">
    <location>
        <begin position="548"/>
        <end position="569"/>
    </location>
</feature>
<evidence type="ECO:0000259" key="4">
    <source>
        <dbReference type="SMART" id="SM01217"/>
    </source>
</evidence>
<dbReference type="InterPro" id="IPR013783">
    <property type="entry name" value="Ig-like_fold"/>
</dbReference>
<name>A0A077M300_9MICO</name>
<feature type="domain" description="Fibronectin type III-like" evidence="4">
    <location>
        <begin position="634"/>
        <end position="704"/>
    </location>
</feature>
<dbReference type="PANTHER" id="PTHR42715">
    <property type="entry name" value="BETA-GLUCOSIDASE"/>
    <property type="match status" value="1"/>
</dbReference>
<accession>A0A077M300</accession>
<dbReference type="InterPro" id="IPR026891">
    <property type="entry name" value="Fn3-like"/>
</dbReference>
<keyword evidence="2" id="KW-0378">Hydrolase</keyword>
<comment type="caution">
    <text evidence="5">The sequence shown here is derived from an EMBL/GenBank/DDBJ whole genome shotgun (WGS) entry which is preliminary data.</text>
</comment>
<dbReference type="SUPFAM" id="SSF52279">
    <property type="entry name" value="Beta-D-glucan exohydrolase, C-terminal domain"/>
    <property type="match status" value="1"/>
</dbReference>
<dbReference type="Gene3D" id="3.20.20.300">
    <property type="entry name" value="Glycoside hydrolase, family 3, N-terminal domain"/>
    <property type="match status" value="1"/>
</dbReference>
<dbReference type="Pfam" id="PF14310">
    <property type="entry name" value="Fn3-like"/>
    <property type="match status" value="1"/>
</dbReference>
<reference evidence="5 6" key="1">
    <citation type="journal article" date="2013" name="ISME J.">
        <title>A metabolic model for members of the genus Tetrasphaera involved in enhanced biological phosphorus removal.</title>
        <authorList>
            <person name="Kristiansen R."/>
            <person name="Nguyen H.T.T."/>
            <person name="Saunders A.M."/>
            <person name="Nielsen J.L."/>
            <person name="Wimmer R."/>
            <person name="Le V.Q."/>
            <person name="McIlroy S.J."/>
            <person name="Petrovski S."/>
            <person name="Seviour R.J."/>
            <person name="Calteau A."/>
            <person name="Nielsen K.L."/>
            <person name="Nielsen P.H."/>
        </authorList>
    </citation>
    <scope>NUCLEOTIDE SEQUENCE [LARGE SCALE GENOMIC DNA]</scope>
    <source>
        <strain evidence="5 6">T1-X7</strain>
    </source>
</reference>
<dbReference type="InterPro" id="IPR036881">
    <property type="entry name" value="Glyco_hydro_3_C_sf"/>
</dbReference>
<dbReference type="EMBL" id="CAJB01000224">
    <property type="protein sequence ID" value="CCH78565.1"/>
    <property type="molecule type" value="Genomic_DNA"/>
</dbReference>
<organism evidence="5 6">
    <name type="scientific">Nostocoides japonicum T1-X7</name>
    <dbReference type="NCBI Taxonomy" id="1194083"/>
    <lineage>
        <taxon>Bacteria</taxon>
        <taxon>Bacillati</taxon>
        <taxon>Actinomycetota</taxon>
        <taxon>Actinomycetes</taxon>
        <taxon>Micrococcales</taxon>
        <taxon>Intrasporangiaceae</taxon>
        <taxon>Nostocoides</taxon>
    </lineage>
</organism>
<dbReference type="AlphaFoldDB" id="A0A077M300"/>
<dbReference type="Proteomes" id="UP000035721">
    <property type="component" value="Unassembled WGS sequence"/>
</dbReference>
<sequence length="722" mass="77089">MDVTIGEGVDPRNGIDDADRRARHVEEQMTDDERFSLLVSVMGTNDVVTVLDERIPEDVPMSAGYVPGVPRLGVPAQLMSDASLGVTNPGYRPGDTATALPAGISLGASFNPDLARVSGSLVGKEARHRGFNIQLAGGVNLARDPRNGRNFEYLSEDPLLTAVLAAESINGIQGEGVISTIKHYSLNCNETNRHWLDARIDPAAHRESDLLAFEIAIERSGPGAVMTGYNKINGDYAGDNAVLIQDVLKGVWGYPGWVMSDWGGTTSWECAIHGLDQESGLQIDMMLWQNEWFVGPLREAYEAGRLSRDRLSEMVRRILRSMFAVGVDRWGPAPEVDMGSHHGIALEAARQGIVLLANTGILPLRPESTPHVAVIGGHAQLGVVTGCGSSAVVPPGGYAEVIKVGGPGAMGVARNLYLLPSSPLTELRRLLPGAEIEFDAGMSPAESAAMAARSDVAIVFGVTVESEGFDDHDLSLPWGQDAVIEAVAAANPRTVVVLETGNPVSMPWRDAVGAIVQAWYPGQAGGQAIAEVLTGIVNPSGRLPVSFPADLSQTPRPRLPGQGTPWGTPTTIEYTEGAEVGYRWLARTAQRPLFAFGHGLSYTTFAHTDLEVSAGDTITARVTVTNTGDRPGVDIPQLYLTEAAGDRRMRLLAFDRVVLEAGETRRVTLEAEPRLLARYDGADGTTGTWRIDEGTYEVSVAENAGEPGLTASVELKARAFGR</sequence>
<evidence type="ECO:0000256" key="1">
    <source>
        <dbReference type="ARBA" id="ARBA00005336"/>
    </source>
</evidence>
<comment type="similarity">
    <text evidence="1">Belongs to the glycosyl hydrolase 3 family.</text>
</comment>
<dbReference type="GO" id="GO:0005975">
    <property type="term" value="P:carbohydrate metabolic process"/>
    <property type="evidence" value="ECO:0007669"/>
    <property type="project" value="InterPro"/>
</dbReference>
<dbReference type="InterPro" id="IPR050288">
    <property type="entry name" value="Cellulose_deg_GH3"/>
</dbReference>
<dbReference type="InterPro" id="IPR017853">
    <property type="entry name" value="GH"/>
</dbReference>
<dbReference type="Gene3D" id="2.60.40.10">
    <property type="entry name" value="Immunoglobulins"/>
    <property type="match status" value="1"/>
</dbReference>
<dbReference type="Pfam" id="PF01915">
    <property type="entry name" value="Glyco_hydro_3_C"/>
    <property type="match status" value="1"/>
</dbReference>
<feature type="compositionally biased region" description="Low complexity" evidence="3">
    <location>
        <begin position="560"/>
        <end position="569"/>
    </location>
</feature>
<evidence type="ECO:0000313" key="5">
    <source>
        <dbReference type="EMBL" id="CCH78565.1"/>
    </source>
</evidence>
<dbReference type="PANTHER" id="PTHR42715:SF10">
    <property type="entry name" value="BETA-GLUCOSIDASE"/>
    <property type="match status" value="1"/>
</dbReference>
<protein>
    <submittedName>
        <fullName evidence="5">Beta-glucosidase bglS</fullName>
    </submittedName>
</protein>
<proteinExistence type="inferred from homology"/>
<dbReference type="SUPFAM" id="SSF51445">
    <property type="entry name" value="(Trans)glycosidases"/>
    <property type="match status" value="1"/>
</dbReference>
<dbReference type="InterPro" id="IPR002772">
    <property type="entry name" value="Glyco_hydro_3_C"/>
</dbReference>
<dbReference type="Pfam" id="PF00933">
    <property type="entry name" value="Glyco_hydro_3"/>
    <property type="match status" value="1"/>
</dbReference>
<evidence type="ECO:0000256" key="3">
    <source>
        <dbReference type="SAM" id="MobiDB-lite"/>
    </source>
</evidence>
<dbReference type="PRINTS" id="PR00133">
    <property type="entry name" value="GLHYDRLASE3"/>
</dbReference>
<keyword evidence="6" id="KW-1185">Reference proteome</keyword>
<evidence type="ECO:0000313" key="6">
    <source>
        <dbReference type="Proteomes" id="UP000035721"/>
    </source>
</evidence>
<dbReference type="GO" id="GO:0004553">
    <property type="term" value="F:hydrolase activity, hydrolyzing O-glycosyl compounds"/>
    <property type="evidence" value="ECO:0007669"/>
    <property type="project" value="InterPro"/>
</dbReference>
<dbReference type="InterPro" id="IPR001764">
    <property type="entry name" value="Glyco_hydro_3_N"/>
</dbReference>
<evidence type="ECO:0000256" key="2">
    <source>
        <dbReference type="ARBA" id="ARBA00022801"/>
    </source>
</evidence>
<gene>
    <name evidence="5" type="ORF">BN12_300013</name>
</gene>
<dbReference type="SMART" id="SM01217">
    <property type="entry name" value="Fn3_like"/>
    <property type="match status" value="1"/>
</dbReference>
<dbReference type="FunFam" id="3.20.20.300:FF:000016">
    <property type="entry name" value="Exported beta-glucosidase"/>
    <property type="match status" value="1"/>
</dbReference>
<dbReference type="STRING" id="1194083.BN12_300013"/>
<dbReference type="Gene3D" id="3.40.50.1700">
    <property type="entry name" value="Glycoside hydrolase family 3 C-terminal domain"/>
    <property type="match status" value="1"/>
</dbReference>